<feature type="domain" description="Nepovirus coat protein C-terminal" evidence="6">
    <location>
        <begin position="887"/>
        <end position="1036"/>
    </location>
</feature>
<reference evidence="8" key="2">
    <citation type="journal article" date="2024" name="Arch. Virol.">
        <title>Probing of plant transcriptomes reveals the hidden genetic diversity of the family Secoviridae.</title>
        <authorList>
            <person name="Sidharthan V.K."/>
            <person name="Reddy V."/>
            <person name="Kiran G."/>
            <person name="Rajeswari V."/>
            <person name="Baranwal V.K."/>
            <person name="Kumar M.K."/>
            <person name="Kumar K.S."/>
        </authorList>
    </citation>
    <scope>NUCLEOTIDE SEQUENCE</scope>
    <source>
        <strain evidence="8">Rho lac</strain>
    </source>
</reference>
<evidence type="ECO:0000256" key="2">
    <source>
        <dbReference type="ARBA" id="ARBA00022561"/>
    </source>
</evidence>
<dbReference type="Pfam" id="PF03688">
    <property type="entry name" value="Nepo_coat_C"/>
    <property type="match status" value="1"/>
</dbReference>
<feature type="compositionally biased region" description="Polar residues" evidence="4">
    <location>
        <begin position="506"/>
        <end position="519"/>
    </location>
</feature>
<keyword evidence="3" id="KW-0946">Virion</keyword>
<reference evidence="8" key="1">
    <citation type="submission" date="2023-11" db="EMBL/GenBank/DDBJ databases">
        <authorList>
            <person name="Sidharthan V.K."/>
            <person name="Reddy V."/>
            <person name="Kiran G."/>
            <person name="Rajeswari V."/>
            <person name="Baranwal V.K."/>
        </authorList>
    </citation>
    <scope>NUCLEOTIDE SEQUENCE</scope>
    <source>
        <strain evidence="8">Rho lac</strain>
    </source>
</reference>
<dbReference type="GO" id="GO:0005198">
    <property type="term" value="F:structural molecule activity"/>
    <property type="evidence" value="ECO:0007669"/>
    <property type="project" value="InterPro"/>
</dbReference>
<evidence type="ECO:0000313" key="8">
    <source>
        <dbReference type="EMBL" id="DBA54780.1"/>
    </source>
</evidence>
<proteinExistence type="predicted"/>
<protein>
    <submittedName>
        <fullName evidence="8">Polyprotein</fullName>
    </submittedName>
</protein>
<dbReference type="InterPro" id="IPR005054">
    <property type="entry name" value="Nepo_coat"/>
</dbReference>
<dbReference type="InterPro" id="IPR005306">
    <property type="entry name" value="Nepo_coat_N"/>
</dbReference>
<evidence type="ECO:0000256" key="4">
    <source>
        <dbReference type="SAM" id="MobiDB-lite"/>
    </source>
</evidence>
<dbReference type="Gene3D" id="2.60.120.20">
    <property type="match status" value="2"/>
</dbReference>
<evidence type="ECO:0000256" key="3">
    <source>
        <dbReference type="ARBA" id="ARBA00022844"/>
    </source>
</evidence>
<comment type="subcellular location">
    <subcellularLocation>
        <location evidence="1">Virion</location>
    </subcellularLocation>
</comment>
<evidence type="ECO:0000256" key="1">
    <source>
        <dbReference type="ARBA" id="ARBA00004328"/>
    </source>
</evidence>
<feature type="domain" description="Nepovirus coat protein N-terminal" evidence="7">
    <location>
        <begin position="545"/>
        <end position="620"/>
    </location>
</feature>
<sequence length="1070" mass="118038">MPFRCPSDVTFCSVCFCQHSEHTLCNIAMMHESVPPPFFWSVSCRLASFVSPALVGFQRMAAMRAAKIAKLAALKTCLLKLYLREAMCVASEKIQRTFPKIQMTLLVWQGRAFEVVPRHVLHTYPATAGRFGEYDAEMQRELGESSNVPEPASVVNLLRARQGRTKVPNSGESRIARERKKKEAKIQLVEHDVFHAPKTLEKIKSILPLSWRIDDVMDDVQTSVLVPSEQMTVRMPKKLAGSEASYCFTILPTASLRTARKTLEAGWRNTDMVAVVIHIQSHMPQGVPIMALCVIRDTRTTDIEESILCGAWVDLGAGRSQLINLPLVNYPLNDDCVDEYLTGICLCTIFHNVKGYGSDTIMFSYGIVNFVEHKRNTHTDMSLMKNSWAEITARNNRGDPTRIVGGLGVLKTLEKDMRQELPDIPVCAIPPLPNVKPGTVKIGGGVVTSSSLLRQNSFQLGRMSMGEATGRNPTVQTWEAARKSADAVPAVRMGRRATRPNPVATGETSASDSTENIHTNLPPELGGSGKVVLEASAGSDGTDVLFIANLPVPKDAKRGKNLGALNVRNLANTFAGEKWQKWMRKGIFRPKLQLRFYVPKNAFTGLALSVHADFYGVFPTSKFGGDAMFSDVLFTLPSYIVVFRDGFTELEIDTQVCSGHNFSTMDDVFGRMYFYISVATTNQVPFAANWNLRVICNVLSDNEESLFALSPIATYPLKHETCAHVDRFYGPFAMAQGKDTRAAIPLCLAAPSEFGGFVSHSFSSALFSHWQGYGGTLKGRIIPTSSFFVSCTLIVAMRYGRLDTYSQLLKQPHCILDDGGEFELDIRSPFGTTSSFDDRGACVLYVCSLSGPTAPENYTAKYEFFLYFDSIKLLPPVTPVLDSSLATSWCVIDKITVDNKDFCFPARMCDLTTDTAHIVTSLNPFGLLIATTGMHRGRAKLVVKWSCVEKQANTVGEVELSSRYSTNMIGNSVVVSIWEGHAELDLVFGSQAGPVSASDPNLTLNWARLWTNKGTKINKFFVNIFPEPGFEFYGRSAYFAEIPWTATESVTEKPAPSYAGCQALVLEADG</sequence>
<dbReference type="SUPFAM" id="SSF88633">
    <property type="entry name" value="Positive stranded ssRNA viruses"/>
    <property type="match status" value="3"/>
</dbReference>
<organism evidence="8">
    <name type="scientific">Rhododendron lacteum nepovirus</name>
    <dbReference type="NCBI Taxonomy" id="3115775"/>
    <lineage>
        <taxon>Viruses</taxon>
        <taxon>Riboviria</taxon>
        <taxon>Orthornavirae</taxon>
        <taxon>Pisuviricota</taxon>
        <taxon>Pisoniviricetes</taxon>
        <taxon>Picornavirales</taxon>
        <taxon>Secoviridae</taxon>
        <taxon>Comovirinae</taxon>
        <taxon>Nepovirus</taxon>
    </lineage>
</organism>
<evidence type="ECO:0000259" key="7">
    <source>
        <dbReference type="Pfam" id="PF03689"/>
    </source>
</evidence>
<feature type="region of interest" description="Disordered" evidence="4">
    <location>
        <begin position="498"/>
        <end position="525"/>
    </location>
</feature>
<dbReference type="EMBL" id="BK065111">
    <property type="protein sequence ID" value="DBA54780.1"/>
    <property type="molecule type" value="Genomic_RNA"/>
</dbReference>
<dbReference type="GO" id="GO:0019028">
    <property type="term" value="C:viral capsid"/>
    <property type="evidence" value="ECO:0007669"/>
    <property type="project" value="UniProtKB-KW"/>
</dbReference>
<dbReference type="InterPro" id="IPR005305">
    <property type="entry name" value="Nepo_coat_C"/>
</dbReference>
<dbReference type="Pfam" id="PF03391">
    <property type="entry name" value="Nepo_coat"/>
    <property type="match status" value="1"/>
</dbReference>
<keyword evidence="2" id="KW-0167">Capsid protein</keyword>
<accession>A0AAT9JAT2</accession>
<name>A0AAT9JAT2_9SECO</name>
<feature type="domain" description="Nepovirus coat protein" evidence="5">
    <location>
        <begin position="711"/>
        <end position="873"/>
    </location>
</feature>
<dbReference type="InterPro" id="IPR029053">
    <property type="entry name" value="Viral_coat"/>
</dbReference>
<evidence type="ECO:0000259" key="5">
    <source>
        <dbReference type="Pfam" id="PF03391"/>
    </source>
</evidence>
<evidence type="ECO:0000259" key="6">
    <source>
        <dbReference type="Pfam" id="PF03688"/>
    </source>
</evidence>
<dbReference type="Pfam" id="PF03689">
    <property type="entry name" value="Nepo_coat_N"/>
    <property type="match status" value="1"/>
</dbReference>